<feature type="coiled-coil region" evidence="1">
    <location>
        <begin position="171"/>
        <end position="212"/>
    </location>
</feature>
<sequence>MSLRTFQETCEDLDRLVWYPTVFIQSNMGINWNMPPKKEMSSSTWVNFFVGMNSSEPAELSKKILSNDSPNQLLALLEHRLMPIIRVLRSKNLERGKKSIKIKKNTNLADADKEGVAWLKDANIVCEKEGATSKESAVYLVEVDRVGLRSYLLYTLEELLTAVRRTNSRKISVLEMRVVALQRELEEKNQLLETANTELEKLKSTIKKSEKQLKKTLK</sequence>
<accession>A0ABS1R170</accession>
<dbReference type="EMBL" id="JAERTY010000003">
    <property type="protein sequence ID" value="MBL1408441.1"/>
    <property type="molecule type" value="Genomic_DNA"/>
</dbReference>
<name>A0ABS1R170_9SPHI</name>
<evidence type="ECO:0000256" key="1">
    <source>
        <dbReference type="SAM" id="Coils"/>
    </source>
</evidence>
<reference evidence="2 3" key="1">
    <citation type="submission" date="2021-01" db="EMBL/GenBank/DDBJ databases">
        <title>C459-1 draft genome sequence.</title>
        <authorList>
            <person name="Zhang X.-F."/>
        </authorList>
    </citation>
    <scope>NUCLEOTIDE SEQUENCE [LARGE SCALE GENOMIC DNA]</scope>
    <source>
        <strain evidence="3">C459-1</strain>
    </source>
</reference>
<dbReference type="RefSeq" id="WP_202102202.1">
    <property type="nucleotide sequence ID" value="NZ_JAERTY010000003.1"/>
</dbReference>
<keyword evidence="3" id="KW-1185">Reference proteome</keyword>
<comment type="caution">
    <text evidence="2">The sequence shown here is derived from an EMBL/GenBank/DDBJ whole genome shotgun (WGS) entry which is preliminary data.</text>
</comment>
<organism evidence="2 3">
    <name type="scientific">Sphingobacterium faecale</name>
    <dbReference type="NCBI Taxonomy" id="2803775"/>
    <lineage>
        <taxon>Bacteria</taxon>
        <taxon>Pseudomonadati</taxon>
        <taxon>Bacteroidota</taxon>
        <taxon>Sphingobacteriia</taxon>
        <taxon>Sphingobacteriales</taxon>
        <taxon>Sphingobacteriaceae</taxon>
        <taxon>Sphingobacterium</taxon>
    </lineage>
</organism>
<evidence type="ECO:0000313" key="3">
    <source>
        <dbReference type="Proteomes" id="UP000625283"/>
    </source>
</evidence>
<proteinExistence type="predicted"/>
<keyword evidence="1" id="KW-0175">Coiled coil</keyword>
<protein>
    <submittedName>
        <fullName evidence="2">Uncharacterized protein</fullName>
    </submittedName>
</protein>
<evidence type="ECO:0000313" key="2">
    <source>
        <dbReference type="EMBL" id="MBL1408441.1"/>
    </source>
</evidence>
<dbReference type="Proteomes" id="UP000625283">
    <property type="component" value="Unassembled WGS sequence"/>
</dbReference>
<gene>
    <name evidence="2" type="ORF">JKG61_06720</name>
</gene>